<evidence type="ECO:0000313" key="1">
    <source>
        <dbReference type="EMBL" id="KJF60826.1"/>
    </source>
</evidence>
<proteinExistence type="predicted"/>
<keyword evidence="2" id="KW-1185">Reference proteome</keyword>
<dbReference type="RefSeq" id="XP_012213984.1">
    <property type="nucleotide sequence ID" value="XM_012358561.1"/>
</dbReference>
<reference evidence="2" key="2">
    <citation type="journal article" date="2010" name="Genome Res.">
        <title>Population genomic sequencing of Coccidioides fungi reveals recent hybridization and transposon control.</title>
        <authorList>
            <person name="Neafsey D.E."/>
            <person name="Barker B.M."/>
            <person name="Sharpton T.J."/>
            <person name="Stajich J.E."/>
            <person name="Park D.J."/>
            <person name="Whiston E."/>
            <person name="Hung C.-Y."/>
            <person name="McMahan C."/>
            <person name="White J."/>
            <person name="Sykes S."/>
            <person name="Heiman D."/>
            <person name="Young S."/>
            <person name="Zeng Q."/>
            <person name="Abouelleil A."/>
            <person name="Aftuck L."/>
            <person name="Bessette D."/>
            <person name="Brown A."/>
            <person name="FitzGerald M."/>
            <person name="Lui A."/>
            <person name="Macdonald J.P."/>
            <person name="Priest M."/>
            <person name="Orbach M.J."/>
            <person name="Galgiani J.N."/>
            <person name="Kirkland T.N."/>
            <person name="Cole G.T."/>
            <person name="Birren B.W."/>
            <person name="Henn M.R."/>
            <person name="Taylor J.W."/>
            <person name="Rounsley S.D."/>
        </authorList>
    </citation>
    <scope>GENOME REANNOTATION</scope>
    <source>
        <strain evidence="2">RS</strain>
    </source>
</reference>
<reference evidence="2" key="1">
    <citation type="journal article" date="2009" name="Genome Res.">
        <title>Comparative genomic analyses of the human fungal pathogens Coccidioides and their relatives.</title>
        <authorList>
            <person name="Sharpton T.J."/>
            <person name="Stajich J.E."/>
            <person name="Rounsley S.D."/>
            <person name="Gardner M.J."/>
            <person name="Wortman J.R."/>
            <person name="Jordar V.S."/>
            <person name="Maiti R."/>
            <person name="Kodira C.D."/>
            <person name="Neafsey D.E."/>
            <person name="Zeng Q."/>
            <person name="Hung C.-Y."/>
            <person name="McMahan C."/>
            <person name="Muszewska A."/>
            <person name="Grynberg M."/>
            <person name="Mandel M.A."/>
            <person name="Kellner E.M."/>
            <person name="Barker B.M."/>
            <person name="Galgiani J.N."/>
            <person name="Orbach M.J."/>
            <person name="Kirkland T.N."/>
            <person name="Cole G.T."/>
            <person name="Henn M.R."/>
            <person name="Birren B.W."/>
            <person name="Taylor J.W."/>
        </authorList>
    </citation>
    <scope>NUCLEOTIDE SEQUENCE [LARGE SCALE GENOMIC DNA]</scope>
    <source>
        <strain evidence="2">RS</strain>
    </source>
</reference>
<sequence>MIETRSVIGCYLSSNQMDAPELSTVAGVCMKPGAIHLIRPPNCKCNEAIGMQPDWVERFYPSCDFEFVPSHITSIGSSLNSVAVEATKDTWIKKQLLTIEAIETLPFQTLTCNARRLSKVAGRPIAGTHPQDCVAPESVSSKVLLFGMPVSNPTWEEPNICVPPIFDFVREQRDRKEDRTLWHRVLQSICILFSCNGYQMTISGSVRDYCVDGTGDYSGFVVGHGLREQGSGRTKSCHTETKIKD</sequence>
<gene>
    <name evidence="1" type="ORF">CIMG_12103</name>
</gene>
<dbReference type="Proteomes" id="UP000001261">
    <property type="component" value="Unassembled WGS sequence"/>
</dbReference>
<dbReference type="EMBL" id="GG704913">
    <property type="protein sequence ID" value="KJF60826.1"/>
    <property type="molecule type" value="Genomic_DNA"/>
</dbReference>
<protein>
    <submittedName>
        <fullName evidence="1">Uncharacterized protein</fullName>
    </submittedName>
</protein>
<dbReference type="InParanoid" id="A0A0D8JV68"/>
<dbReference type="VEuPathDB" id="FungiDB:CIMG_12103"/>
<evidence type="ECO:0000313" key="2">
    <source>
        <dbReference type="Proteomes" id="UP000001261"/>
    </source>
</evidence>
<dbReference type="KEGG" id="cim:CIMG_12103"/>
<dbReference type="AlphaFoldDB" id="A0A0D8JV68"/>
<organism evidence="1 2">
    <name type="scientific">Coccidioides immitis (strain RS)</name>
    <name type="common">Valley fever fungus</name>
    <dbReference type="NCBI Taxonomy" id="246410"/>
    <lineage>
        <taxon>Eukaryota</taxon>
        <taxon>Fungi</taxon>
        <taxon>Dikarya</taxon>
        <taxon>Ascomycota</taxon>
        <taxon>Pezizomycotina</taxon>
        <taxon>Eurotiomycetes</taxon>
        <taxon>Eurotiomycetidae</taxon>
        <taxon>Onygenales</taxon>
        <taxon>Onygenaceae</taxon>
        <taxon>Coccidioides</taxon>
    </lineage>
</organism>
<dbReference type="GeneID" id="24163997"/>
<accession>A0A0D8JV68</accession>
<name>A0A0D8JV68_COCIM</name>